<dbReference type="PROSITE" id="PS51746">
    <property type="entry name" value="PPM_2"/>
    <property type="match status" value="1"/>
</dbReference>
<evidence type="ECO:0000256" key="3">
    <source>
        <dbReference type="ARBA" id="ARBA00022912"/>
    </source>
</evidence>
<dbReference type="PROSITE" id="PS01032">
    <property type="entry name" value="PPM_1"/>
    <property type="match status" value="1"/>
</dbReference>
<dbReference type="PANTHER" id="PTHR13832">
    <property type="entry name" value="PROTEIN PHOSPHATASE 2C"/>
    <property type="match status" value="1"/>
</dbReference>
<proteinExistence type="inferred from homology"/>
<feature type="region of interest" description="Disordered" evidence="7">
    <location>
        <begin position="332"/>
        <end position="359"/>
    </location>
</feature>
<dbReference type="AlphaFoldDB" id="A0A1V8T3U5"/>
<keyword evidence="3 6" id="KW-0904">Protein phosphatase</keyword>
<dbReference type="InterPro" id="IPR003105">
    <property type="entry name" value="SRA_YDG"/>
</dbReference>
<gene>
    <name evidence="10" type="ORF">B0A48_09984</name>
</gene>
<comment type="subcellular location">
    <subcellularLocation>
        <location evidence="5">Nucleus</location>
    </subcellularLocation>
</comment>
<dbReference type="PROSITE" id="PS51015">
    <property type="entry name" value="YDG"/>
    <property type="match status" value="1"/>
</dbReference>
<accession>A0A1V8T3U5</accession>
<feature type="region of interest" description="Disordered" evidence="7">
    <location>
        <begin position="568"/>
        <end position="631"/>
    </location>
</feature>
<dbReference type="CDD" id="cd00143">
    <property type="entry name" value="PP2Cc"/>
    <property type="match status" value="1"/>
</dbReference>
<evidence type="ECO:0000256" key="1">
    <source>
        <dbReference type="ARBA" id="ARBA00022723"/>
    </source>
</evidence>
<organism evidence="10 11">
    <name type="scientific">Cryoendolithus antarcticus</name>
    <dbReference type="NCBI Taxonomy" id="1507870"/>
    <lineage>
        <taxon>Eukaryota</taxon>
        <taxon>Fungi</taxon>
        <taxon>Dikarya</taxon>
        <taxon>Ascomycota</taxon>
        <taxon>Pezizomycotina</taxon>
        <taxon>Dothideomycetes</taxon>
        <taxon>Dothideomycetidae</taxon>
        <taxon>Cladosporiales</taxon>
        <taxon>Cladosporiaceae</taxon>
        <taxon>Cryoendolithus</taxon>
    </lineage>
</organism>
<evidence type="ECO:0008006" key="12">
    <source>
        <dbReference type="Google" id="ProtNLM"/>
    </source>
</evidence>
<evidence type="ECO:0000313" key="11">
    <source>
        <dbReference type="Proteomes" id="UP000192596"/>
    </source>
</evidence>
<dbReference type="InterPro" id="IPR015947">
    <property type="entry name" value="PUA-like_sf"/>
</dbReference>
<dbReference type="InterPro" id="IPR015655">
    <property type="entry name" value="PP2C"/>
</dbReference>
<evidence type="ECO:0000256" key="4">
    <source>
        <dbReference type="ARBA" id="ARBA00023242"/>
    </source>
</evidence>
<keyword evidence="11" id="KW-1185">Reference proteome</keyword>
<dbReference type="SUPFAM" id="SSF88697">
    <property type="entry name" value="PUA domain-like"/>
    <property type="match status" value="1"/>
</dbReference>
<comment type="similarity">
    <text evidence="6">Belongs to the PP2C family.</text>
</comment>
<dbReference type="Proteomes" id="UP000192596">
    <property type="component" value="Unassembled WGS sequence"/>
</dbReference>
<dbReference type="PANTHER" id="PTHR13832:SF589">
    <property type="entry name" value="[PYRUVATE DEHYDROGENASE [ACETYL-TRANSFERRING]]-PHOSPHATASE 2, MITOCHONDRIAL"/>
    <property type="match status" value="1"/>
</dbReference>
<evidence type="ECO:0000256" key="2">
    <source>
        <dbReference type="ARBA" id="ARBA00022801"/>
    </source>
</evidence>
<dbReference type="Gene3D" id="3.60.40.10">
    <property type="entry name" value="PPM-type phosphatase domain"/>
    <property type="match status" value="1"/>
</dbReference>
<comment type="caution">
    <text evidence="10">The sequence shown here is derived from an EMBL/GenBank/DDBJ whole genome shotgun (WGS) entry which is preliminary data.</text>
</comment>
<dbReference type="STRING" id="1507870.A0A1V8T3U5"/>
<keyword evidence="1" id="KW-0479">Metal-binding</keyword>
<dbReference type="InterPro" id="IPR036987">
    <property type="entry name" value="SRA-YDG_sf"/>
</dbReference>
<evidence type="ECO:0000256" key="7">
    <source>
        <dbReference type="SAM" id="MobiDB-lite"/>
    </source>
</evidence>
<feature type="domain" description="YDG" evidence="8">
    <location>
        <begin position="78"/>
        <end position="235"/>
    </location>
</feature>
<evidence type="ECO:0000313" key="10">
    <source>
        <dbReference type="EMBL" id="OQO05888.1"/>
    </source>
</evidence>
<evidence type="ECO:0000259" key="8">
    <source>
        <dbReference type="PROSITE" id="PS51015"/>
    </source>
</evidence>
<protein>
    <recommendedName>
        <fullName evidence="12">PPM-type phosphatase domain-containing protein</fullName>
    </recommendedName>
</protein>
<dbReference type="Pfam" id="PF00481">
    <property type="entry name" value="PP2C"/>
    <property type="match status" value="2"/>
</dbReference>
<dbReference type="Gene3D" id="2.30.280.10">
    <property type="entry name" value="SRA-YDG"/>
    <property type="match status" value="1"/>
</dbReference>
<dbReference type="InterPro" id="IPR001932">
    <property type="entry name" value="PPM-type_phosphatase-like_dom"/>
</dbReference>
<evidence type="ECO:0000256" key="6">
    <source>
        <dbReference type="RuleBase" id="RU003465"/>
    </source>
</evidence>
<dbReference type="SUPFAM" id="SSF81606">
    <property type="entry name" value="PP2C-like"/>
    <property type="match status" value="1"/>
</dbReference>
<feature type="domain" description="PPM-type phosphatase" evidence="9">
    <location>
        <begin position="416"/>
        <end position="810"/>
    </location>
</feature>
<dbReference type="GO" id="GO:0046872">
    <property type="term" value="F:metal ion binding"/>
    <property type="evidence" value="ECO:0007669"/>
    <property type="project" value="UniProtKB-KW"/>
</dbReference>
<dbReference type="EMBL" id="NAJO01000018">
    <property type="protein sequence ID" value="OQO05888.1"/>
    <property type="molecule type" value="Genomic_DNA"/>
</dbReference>
<reference evidence="11" key="1">
    <citation type="submission" date="2017-03" db="EMBL/GenBank/DDBJ databases">
        <title>Genomes of endolithic fungi from Antarctica.</title>
        <authorList>
            <person name="Coleine C."/>
            <person name="Masonjones S."/>
            <person name="Stajich J.E."/>
        </authorList>
    </citation>
    <scope>NUCLEOTIDE SEQUENCE [LARGE SCALE GENOMIC DNA]</scope>
    <source>
        <strain evidence="11">CCFEE 5527</strain>
    </source>
</reference>
<dbReference type="InParanoid" id="A0A1V8T3U5"/>
<evidence type="ECO:0000256" key="5">
    <source>
        <dbReference type="PROSITE-ProRule" id="PRU00358"/>
    </source>
</evidence>
<sequence>MAPTLSQTTHHLRNVLDPTISLSGPSLSPSELVTLISLLNTFLDAPVPALADLRLSRVHLAILDIIGVATRWPDRIVDIAEKVTESWEMELGMSLKEIGWDAPRLDDWKGCEGWWINALFALKAGIIDSADPKGGIVADAKGAYAILMSGEDEIRGESAEEFTYRAREGDKGRYRLTAATVDSRQPVRLLRSHNLRGFFSPVAGVRYEGLYRVTSWAIVLDKASKEMVYDINLKRLPNEASMEGVLSRPWAEELDDYRLYKRMRRDARRQAAAEATRRPDLVVSSDGTAEMCLWREVSCIRLALLSLFEHPTPSPTQRRAFHDYFVTHLPSSSLSPDKAGQHPKPTSASLKFPTKPSAPARDTTIVRIPLKSAHHHFGASTSRGSRPYNEDTFQAGTIELPAFALPRPKNLTRSPTSGAITDLRAANSESGDPQVFYFGVFDGHGGQECSEFLRERLHGYVEEAGVLFGMESSLRKCKDGEEGGSGEGGVMGEMDAEDLQKSLVGEWKETVGGYFKRFRPEWFPAVARRRSSDEGGSEGEVDNSSVQTVLSYAFLKADLDFTKAQASKHTETASGGQTAPTTSLDDPVLSDRPLGENDMLFDDSRPASQNLSHRLPARGASPNLATPIGGPKRFKGGSTASIALISAPTPTPFWNPASPSTLIVAHVGDTRILLCRTSDGKAVPLTTDHHPSAPIEATRLRRYAATFVTDSFGEERVLGLANTRAFGDIASKRIGVSAEPQLTLTQLAPAEHSFLVLISDGVSGHLSDQEVVDVVKEAKTPEMAAKELVKFAVDVKSEDADNATALVVRLGGWERRSEGGGGSIGTKEQRVWRLNDAMDPRRGRQ</sequence>
<dbReference type="GO" id="GO:0005634">
    <property type="term" value="C:nucleus"/>
    <property type="evidence" value="ECO:0007669"/>
    <property type="project" value="UniProtKB-SubCell"/>
</dbReference>
<dbReference type="InterPro" id="IPR000222">
    <property type="entry name" value="PP2C_BS"/>
</dbReference>
<evidence type="ECO:0000259" key="9">
    <source>
        <dbReference type="PROSITE" id="PS51746"/>
    </source>
</evidence>
<dbReference type="InterPro" id="IPR036457">
    <property type="entry name" value="PPM-type-like_dom_sf"/>
</dbReference>
<dbReference type="GO" id="GO:0004722">
    <property type="term" value="F:protein serine/threonine phosphatase activity"/>
    <property type="evidence" value="ECO:0007669"/>
    <property type="project" value="InterPro"/>
</dbReference>
<keyword evidence="4 5" id="KW-0539">Nucleus</keyword>
<keyword evidence="2 6" id="KW-0378">Hydrolase</keyword>
<name>A0A1V8T3U5_9PEZI</name>
<dbReference type="SMART" id="SM00332">
    <property type="entry name" value="PP2Cc"/>
    <property type="match status" value="1"/>
</dbReference>
<feature type="compositionally biased region" description="Polar residues" evidence="7">
    <location>
        <begin position="568"/>
        <end position="584"/>
    </location>
</feature>
<dbReference type="OrthoDB" id="416093at2759"/>